<gene>
    <name evidence="2" type="ORF">JFL75_08305</name>
</gene>
<dbReference type="KEGG" id="bhc:JFL75_08305"/>
<name>A0A7T7XQZ8_9SPIR</name>
<proteinExistence type="predicted"/>
<reference evidence="2" key="1">
    <citation type="submission" date="2021-01" db="EMBL/GenBank/DDBJ databases">
        <title>Description of Breznakiella homolactica.</title>
        <authorList>
            <person name="Song Y."/>
            <person name="Brune A."/>
        </authorList>
    </citation>
    <scope>NUCLEOTIDE SEQUENCE</scope>
    <source>
        <strain evidence="2">RmG30</strain>
    </source>
</reference>
<feature type="transmembrane region" description="Helical" evidence="1">
    <location>
        <begin position="50"/>
        <end position="72"/>
    </location>
</feature>
<evidence type="ECO:0000313" key="2">
    <source>
        <dbReference type="EMBL" id="QQO10904.1"/>
    </source>
</evidence>
<dbReference type="AlphaFoldDB" id="A0A7T7XQZ8"/>
<protein>
    <submittedName>
        <fullName evidence="2">AzlD domain-containing protein</fullName>
    </submittedName>
</protein>
<dbReference type="Proteomes" id="UP000595917">
    <property type="component" value="Chromosome"/>
</dbReference>
<keyword evidence="1" id="KW-1133">Transmembrane helix</keyword>
<organism evidence="2 3">
    <name type="scientific">Breznakiella homolactica</name>
    <dbReference type="NCBI Taxonomy" id="2798577"/>
    <lineage>
        <taxon>Bacteria</taxon>
        <taxon>Pseudomonadati</taxon>
        <taxon>Spirochaetota</taxon>
        <taxon>Spirochaetia</taxon>
        <taxon>Spirochaetales</taxon>
        <taxon>Breznakiellaceae</taxon>
        <taxon>Breznakiella</taxon>
    </lineage>
</organism>
<evidence type="ECO:0000256" key="1">
    <source>
        <dbReference type="SAM" id="Phobius"/>
    </source>
</evidence>
<keyword evidence="1" id="KW-0812">Transmembrane</keyword>
<evidence type="ECO:0000313" key="3">
    <source>
        <dbReference type="Proteomes" id="UP000595917"/>
    </source>
</evidence>
<feature type="transmembrane region" description="Helical" evidence="1">
    <location>
        <begin position="6"/>
        <end position="29"/>
    </location>
</feature>
<dbReference type="Pfam" id="PF05437">
    <property type="entry name" value="AzlD"/>
    <property type="match status" value="1"/>
</dbReference>
<keyword evidence="1" id="KW-0472">Membrane</keyword>
<dbReference type="EMBL" id="CP067089">
    <property type="protein sequence ID" value="QQO10904.1"/>
    <property type="molecule type" value="Genomic_DNA"/>
</dbReference>
<feature type="transmembrane region" description="Helical" evidence="1">
    <location>
        <begin position="103"/>
        <end position="124"/>
    </location>
</feature>
<sequence>MLTLTQALAATAVMGAVIFFCRAAPFLFFKSRNRSEEPGQSGARSWESRFLGFVETVVPPVAMTVLAFNALAAPFSGGIRDGLPVLAAAAVTAGLHLWKRNSLISIFGGTALYMVINRIIMQYFF</sequence>
<accession>A0A7T7XQZ8</accession>
<dbReference type="RefSeq" id="WP_215628209.1">
    <property type="nucleotide sequence ID" value="NZ_CP067089.2"/>
</dbReference>
<dbReference type="InterPro" id="IPR008407">
    <property type="entry name" value="Brnchd-chn_aa_trnsp_AzlD"/>
</dbReference>
<keyword evidence="3" id="KW-1185">Reference proteome</keyword>